<dbReference type="Gene3D" id="3.20.20.80">
    <property type="entry name" value="Glycosidases"/>
    <property type="match status" value="1"/>
</dbReference>
<evidence type="ECO:0000313" key="2">
    <source>
        <dbReference type="EMBL" id="CAG9987355.1"/>
    </source>
</evidence>
<dbReference type="CDD" id="cd11577">
    <property type="entry name" value="GH71"/>
    <property type="match status" value="1"/>
</dbReference>
<protein>
    <recommendedName>
        <fullName evidence="4">Glucan endo-1,3-alpha-glucosidase agn1</fullName>
    </recommendedName>
</protein>
<feature type="chain" id="PRO_5040144379" description="Glucan endo-1,3-alpha-glucosidase agn1" evidence="1">
    <location>
        <begin position="21"/>
        <end position="443"/>
    </location>
</feature>
<feature type="signal peptide" evidence="1">
    <location>
        <begin position="1"/>
        <end position="20"/>
    </location>
</feature>
<dbReference type="GO" id="GO:0051118">
    <property type="term" value="F:glucan endo-1,3-alpha-glucosidase activity"/>
    <property type="evidence" value="ECO:0007669"/>
    <property type="project" value="InterPro"/>
</dbReference>
<accession>A0A9N9UF48</accession>
<dbReference type="AlphaFoldDB" id="A0A9N9UF48"/>
<dbReference type="InterPro" id="IPR005197">
    <property type="entry name" value="Glyco_hydro_71"/>
</dbReference>
<gene>
    <name evidence="2" type="ORF">CBYS24578_00018066</name>
</gene>
<sequence length="443" mass="48028">MRLHIAISALAAFITPTALAGDVFAHYMAQTLNGDHAAQDVQAALALGIDAFVLNVGMPNADWCVSTVEQLFAAASGTSFKILFSLDLYAEPDPYAFSTMINKYFSHPNYYTAGPSSAPMLSTFQPGAWGSEKWGAFLGSLSSKPYFVPDFDQAEGYYTNPEAFWYYWKDTLDGSFSWEQAWPAQSDTQTNVTSEVDERVLSATHAQGKVYMMGLSSLQYKHYNQDHWFRAGDVVLPERMAQILALPTKPDYVQIQTWNDAGESHYIGPVWSEGLLEETLKYANQEEHPHQGWQPLVASFITAFKNGADASGMRPPEGSNVVGAMWHHEFLLASESCAGDSLGAPRGYGAAQDRVNWAVVLGEGVSGYSVQVWSGGELIAKDALNAGLNYKSVAGVKVGEQVVQVVDASGSVIIEGGKSTKGVRQGLPSSGICNLNFQVAQLA</sequence>
<evidence type="ECO:0000313" key="3">
    <source>
        <dbReference type="Proteomes" id="UP000754883"/>
    </source>
</evidence>
<keyword evidence="3" id="KW-1185">Reference proteome</keyword>
<dbReference type="Pfam" id="PF03659">
    <property type="entry name" value="Glyco_hydro_71"/>
    <property type="match status" value="1"/>
</dbReference>
<proteinExistence type="predicted"/>
<comment type="caution">
    <text evidence="2">The sequence shown here is derived from an EMBL/GenBank/DDBJ whole genome shotgun (WGS) entry which is preliminary data.</text>
</comment>
<dbReference type="Proteomes" id="UP000754883">
    <property type="component" value="Unassembled WGS sequence"/>
</dbReference>
<keyword evidence="1" id="KW-0732">Signal</keyword>
<evidence type="ECO:0008006" key="4">
    <source>
        <dbReference type="Google" id="ProtNLM"/>
    </source>
</evidence>
<dbReference type="OrthoDB" id="3257981at2759"/>
<organism evidence="2 3">
    <name type="scientific">Clonostachys byssicola</name>
    <dbReference type="NCBI Taxonomy" id="160290"/>
    <lineage>
        <taxon>Eukaryota</taxon>
        <taxon>Fungi</taxon>
        <taxon>Dikarya</taxon>
        <taxon>Ascomycota</taxon>
        <taxon>Pezizomycotina</taxon>
        <taxon>Sordariomycetes</taxon>
        <taxon>Hypocreomycetidae</taxon>
        <taxon>Hypocreales</taxon>
        <taxon>Bionectriaceae</taxon>
        <taxon>Clonostachys</taxon>
    </lineage>
</organism>
<reference evidence="2 3" key="2">
    <citation type="submission" date="2021-10" db="EMBL/GenBank/DDBJ databases">
        <authorList>
            <person name="Piombo E."/>
        </authorList>
    </citation>
    <scope>NUCLEOTIDE SEQUENCE [LARGE SCALE GENOMIC DNA]</scope>
</reference>
<name>A0A9N9UF48_9HYPO</name>
<reference evidence="3" key="1">
    <citation type="submission" date="2019-06" db="EMBL/GenBank/DDBJ databases">
        <authorList>
            <person name="Broberg M."/>
        </authorList>
    </citation>
    <scope>NUCLEOTIDE SEQUENCE [LARGE SCALE GENOMIC DNA]</scope>
</reference>
<evidence type="ECO:0000256" key="1">
    <source>
        <dbReference type="SAM" id="SignalP"/>
    </source>
</evidence>
<dbReference type="EMBL" id="CABFNO020001430">
    <property type="protein sequence ID" value="CAG9987355.1"/>
    <property type="molecule type" value="Genomic_DNA"/>
</dbReference>